<dbReference type="InterPro" id="IPR027994">
    <property type="entry name" value="WxL_dom"/>
</dbReference>
<dbReference type="OrthoDB" id="2320516at2"/>
<reference evidence="3 4" key="1">
    <citation type="journal article" date="2015" name="Genome Announc.">
        <title>Expanding the biotechnology potential of lactobacilli through comparative genomics of 213 strains and associated genera.</title>
        <authorList>
            <person name="Sun Z."/>
            <person name="Harris H.M."/>
            <person name="McCann A."/>
            <person name="Guo C."/>
            <person name="Argimon S."/>
            <person name="Zhang W."/>
            <person name="Yang X."/>
            <person name="Jeffery I.B."/>
            <person name="Cooney J.C."/>
            <person name="Kagawa T.F."/>
            <person name="Liu W."/>
            <person name="Song Y."/>
            <person name="Salvetti E."/>
            <person name="Wrobel A."/>
            <person name="Rasinkangas P."/>
            <person name="Parkhill J."/>
            <person name="Rea M.C."/>
            <person name="O'Sullivan O."/>
            <person name="Ritari J."/>
            <person name="Douillard F.P."/>
            <person name="Paul Ross R."/>
            <person name="Yang R."/>
            <person name="Briner A.E."/>
            <person name="Felis G.E."/>
            <person name="de Vos W.M."/>
            <person name="Barrangou R."/>
            <person name="Klaenhammer T.R."/>
            <person name="Caufield P.W."/>
            <person name="Cui Y."/>
            <person name="Zhang H."/>
            <person name="O'Toole P.W."/>
        </authorList>
    </citation>
    <scope>NUCLEOTIDE SEQUENCE [LARGE SCALE GENOMIC DNA]</scope>
    <source>
        <strain evidence="3 4">DSM 15638</strain>
    </source>
</reference>
<evidence type="ECO:0000313" key="3">
    <source>
        <dbReference type="EMBL" id="KRK46133.1"/>
    </source>
</evidence>
<feature type="domain" description="WxL" evidence="2">
    <location>
        <begin position="31"/>
        <end position="249"/>
    </location>
</feature>
<proteinExistence type="predicted"/>
<dbReference type="EMBL" id="AZDI01000002">
    <property type="protein sequence ID" value="KRK46133.1"/>
    <property type="molecule type" value="Genomic_DNA"/>
</dbReference>
<keyword evidence="4" id="KW-1185">Reference proteome</keyword>
<dbReference type="PATRIC" id="fig|1423719.4.peg.644"/>
<feature type="chain" id="PRO_5006405145" description="WxL domain-containing protein" evidence="1">
    <location>
        <begin position="27"/>
        <end position="251"/>
    </location>
</feature>
<keyword evidence="1" id="KW-0732">Signal</keyword>
<dbReference type="Pfam" id="PF13731">
    <property type="entry name" value="WxL"/>
    <property type="match status" value="1"/>
</dbReference>
<dbReference type="RefSeq" id="WP_057973715.1">
    <property type="nucleotide sequence ID" value="NZ_AZDI01000002.1"/>
</dbReference>
<sequence>MKTTKIITSAIVLTSLGLTAAPAVHAATPNTKTYNETGKVGFVDSVDPTDPVDPTNPVDPIDPTDPVDPGTAGPLSIDYISNLDFGTDHKVSGTTATYYAKPIAAKDKDGKDVKRSNYLQVTDNRGTNAGWKLSVTQNKQFNNGTADLDGAALKMTGQVFNSTNMDATTTPTALNSGVITPTIGQDVQVVAAAKGQGMGTWTDSFGTYVDGNENTDASMKAISLEVPGKTAKAVGTTYSTDLTWTLTDAGM</sequence>
<dbReference type="Proteomes" id="UP000051450">
    <property type="component" value="Unassembled WGS sequence"/>
</dbReference>
<organism evidence="3 4">
    <name type="scientific">Dellaglioa algida DSM 15638</name>
    <dbReference type="NCBI Taxonomy" id="1423719"/>
    <lineage>
        <taxon>Bacteria</taxon>
        <taxon>Bacillati</taxon>
        <taxon>Bacillota</taxon>
        <taxon>Bacilli</taxon>
        <taxon>Lactobacillales</taxon>
        <taxon>Lactobacillaceae</taxon>
        <taxon>Dellaglioa</taxon>
    </lineage>
</organism>
<dbReference type="STRING" id="1423719.FC66_GL000634"/>
<evidence type="ECO:0000256" key="1">
    <source>
        <dbReference type="SAM" id="SignalP"/>
    </source>
</evidence>
<evidence type="ECO:0000259" key="2">
    <source>
        <dbReference type="Pfam" id="PF13731"/>
    </source>
</evidence>
<comment type="caution">
    <text evidence="3">The sequence shown here is derived from an EMBL/GenBank/DDBJ whole genome shotgun (WGS) entry which is preliminary data.</text>
</comment>
<name>A0A0R1HHX0_9LACO</name>
<accession>A0A0R1HHX0</accession>
<evidence type="ECO:0000313" key="4">
    <source>
        <dbReference type="Proteomes" id="UP000051450"/>
    </source>
</evidence>
<dbReference type="AlphaFoldDB" id="A0A0R1HHX0"/>
<protein>
    <recommendedName>
        <fullName evidence="2">WxL domain-containing protein</fullName>
    </recommendedName>
</protein>
<feature type="signal peptide" evidence="1">
    <location>
        <begin position="1"/>
        <end position="26"/>
    </location>
</feature>
<gene>
    <name evidence="3" type="ORF">FC66_GL000634</name>
</gene>